<dbReference type="Proteomes" id="UP001165378">
    <property type="component" value="Unassembled WGS sequence"/>
</dbReference>
<proteinExistence type="predicted"/>
<comment type="caution">
    <text evidence="2">The sequence shown here is derived from an EMBL/GenBank/DDBJ whole genome shotgun (WGS) entry which is preliminary data.</text>
</comment>
<keyword evidence="3" id="KW-1185">Reference proteome</keyword>
<evidence type="ECO:0000313" key="2">
    <source>
        <dbReference type="EMBL" id="MCF2532902.1"/>
    </source>
</evidence>
<evidence type="ECO:0000256" key="1">
    <source>
        <dbReference type="SAM" id="MobiDB-lite"/>
    </source>
</evidence>
<reference evidence="2" key="1">
    <citation type="submission" date="2022-01" db="EMBL/GenBank/DDBJ databases">
        <title>Genome-Based Taxonomic Classification of the Phylum Actinobacteria.</title>
        <authorList>
            <person name="Gao Y."/>
        </authorList>
    </citation>
    <scope>NUCLEOTIDE SEQUENCE</scope>
    <source>
        <strain evidence="2">KLBMP 8922</strain>
    </source>
</reference>
<sequence>MTRADQELAAFLAYASAEDTAATLPRLSTATRLGLLRYGGTPSPALAAWATGHGTPDEHAALARNSAAGRDTLARLAAVADGPAQALVYVHPQTTAGLRRTMLDADPLPAALRDLVLGTPRSRRVLGPALSCRHPELAAHARAHIRGPGGSTPAETPRELYEWLSRTSGDSARSRRRARGRLAAFPVHTWGADAWAELTALHSAGLLDERACTALVELPECPLPTALALVRTRMPDGGTGYVVAAGLRAGTFTARELVRETPYAAHLLRTLETAERAYENEIRPHDLAEIHRELTDLAHRDIGAEPAVWRALLELLHDEFTGPLPELAAAARRLAETAPRVPRRPWPVPGESSSSPFAHLLRFADQAAVPGIVAALDPHDLAEFAHYEVPHGPTDAMTDAFLDRAGPALAELFLHRQWFRGNVLHQVVRRDDPDLNAALVTGRGIPAAAWIAIASGRPHTPGRSTPVPLAAGTAAALRDRVGDKIGNLRFAVRTRDPDLISEALHLADPGLSPGHQVIGCRRLLELGRADDVRALARPHGPLDPLLATRIRNTPAAADPAAPTDPATPTASTASTALAETLARTERDLLRHELAHGAHDQTGGLLDDEDLPWAEVAAAVRRAELPWQVAFALARRPDLPPDVAVAMLEHGAPDAYAAPTLAQSSRPAALTALRRLPAVPAVNAVGPLEESRAWPLHCVAEGLISAAELYAQGRPARSVLLLGRAFPDRLAGLRAILGAEISRHCAGSSDTWAVAAALLGGFPGTVPDLLGVAAAAAAPAAAGTGAAPVRPARPVGDGGT</sequence>
<feature type="region of interest" description="Disordered" evidence="1">
    <location>
        <begin position="555"/>
        <end position="574"/>
    </location>
</feature>
<name>A0AA41Q9X9_9ACTN</name>
<organism evidence="2 3">
    <name type="scientific">Yinghuangia soli</name>
    <dbReference type="NCBI Taxonomy" id="2908204"/>
    <lineage>
        <taxon>Bacteria</taxon>
        <taxon>Bacillati</taxon>
        <taxon>Actinomycetota</taxon>
        <taxon>Actinomycetes</taxon>
        <taxon>Kitasatosporales</taxon>
        <taxon>Streptomycetaceae</taxon>
        <taxon>Yinghuangia</taxon>
    </lineage>
</organism>
<dbReference type="EMBL" id="JAKFHA010000040">
    <property type="protein sequence ID" value="MCF2532902.1"/>
    <property type="molecule type" value="Genomic_DNA"/>
</dbReference>
<dbReference type="AlphaFoldDB" id="A0AA41Q9X9"/>
<protein>
    <submittedName>
        <fullName evidence="2">Uncharacterized protein</fullName>
    </submittedName>
</protein>
<evidence type="ECO:0000313" key="3">
    <source>
        <dbReference type="Proteomes" id="UP001165378"/>
    </source>
</evidence>
<dbReference type="RefSeq" id="WP_235057677.1">
    <property type="nucleotide sequence ID" value="NZ_JAKFHA010000040.1"/>
</dbReference>
<gene>
    <name evidence="2" type="ORF">LZ495_37615</name>
</gene>
<accession>A0AA41Q9X9</accession>